<dbReference type="InterPro" id="IPR000156">
    <property type="entry name" value="Ran_bind_dom"/>
</dbReference>
<evidence type="ECO:0000256" key="1">
    <source>
        <dbReference type="SAM" id="MobiDB-lite"/>
    </source>
</evidence>
<dbReference type="PROSITE" id="PS50196">
    <property type="entry name" value="RANBD1"/>
    <property type="match status" value="1"/>
</dbReference>
<keyword evidence="4" id="KW-1185">Reference proteome</keyword>
<dbReference type="VEuPathDB" id="AmoebaDB:DICPUDRAFT_153519"/>
<dbReference type="SMART" id="SM00160">
    <property type="entry name" value="RanBD"/>
    <property type="match status" value="1"/>
</dbReference>
<feature type="compositionally biased region" description="Basic and acidic residues" evidence="1">
    <location>
        <begin position="1"/>
        <end position="24"/>
    </location>
</feature>
<dbReference type="STRING" id="5786.F0ZP45"/>
<dbReference type="Pfam" id="PF00638">
    <property type="entry name" value="Ran_BP1"/>
    <property type="match status" value="1"/>
</dbReference>
<dbReference type="PANTHER" id="PTHR23138:SF87">
    <property type="entry name" value="E3 SUMO-PROTEIN LIGASE RANBP2"/>
    <property type="match status" value="1"/>
</dbReference>
<accession>F0ZP45</accession>
<feature type="domain" description="RanBD1" evidence="2">
    <location>
        <begin position="52"/>
        <end position="192"/>
    </location>
</feature>
<name>F0ZP45_DICPU</name>
<evidence type="ECO:0000313" key="4">
    <source>
        <dbReference type="Proteomes" id="UP000001064"/>
    </source>
</evidence>
<dbReference type="SUPFAM" id="SSF50729">
    <property type="entry name" value="PH domain-like"/>
    <property type="match status" value="1"/>
</dbReference>
<proteinExistence type="predicted"/>
<protein>
    <recommendedName>
        <fullName evidence="2">RanBD1 domain-containing protein</fullName>
    </recommendedName>
</protein>
<dbReference type="AlphaFoldDB" id="F0ZP45"/>
<evidence type="ECO:0000259" key="2">
    <source>
        <dbReference type="PROSITE" id="PS50196"/>
    </source>
</evidence>
<organism evidence="3 4">
    <name type="scientific">Dictyostelium purpureum</name>
    <name type="common">Slime mold</name>
    <dbReference type="NCBI Taxonomy" id="5786"/>
    <lineage>
        <taxon>Eukaryota</taxon>
        <taxon>Amoebozoa</taxon>
        <taxon>Evosea</taxon>
        <taxon>Eumycetozoa</taxon>
        <taxon>Dictyostelia</taxon>
        <taxon>Dictyosteliales</taxon>
        <taxon>Dictyosteliaceae</taxon>
        <taxon>Dictyostelium</taxon>
    </lineage>
</organism>
<dbReference type="FunCoup" id="F0ZP45">
    <property type="interactions" value="790"/>
</dbReference>
<dbReference type="GeneID" id="10500084"/>
<dbReference type="PANTHER" id="PTHR23138">
    <property type="entry name" value="RAN BINDING PROTEIN"/>
    <property type="match status" value="1"/>
</dbReference>
<dbReference type="KEGG" id="dpp:DICPUDRAFT_153519"/>
<evidence type="ECO:0000313" key="3">
    <source>
        <dbReference type="EMBL" id="EGC34308.1"/>
    </source>
</evidence>
<dbReference type="OMA" id="NFKDSFM"/>
<dbReference type="OrthoDB" id="2357150at2759"/>
<dbReference type="InParanoid" id="F0ZP45"/>
<feature type="region of interest" description="Disordered" evidence="1">
    <location>
        <begin position="1"/>
        <end position="52"/>
    </location>
</feature>
<sequence length="196" mass="22843">MSEVEKKEEVVEKKEEVVEKKEESVVAPAETTTEEKKEEAVETAEDSEPNVDFGVRLKLEETKISNNEEDEEVVYDERSRLFRFDTTETPQWKERGIGNVRFLKDKKTGKVRIVMRREKVHKVCLNHFVDPNLSLEPMQGSDRAWTWKCPLDFSDEEFPNGVPELFAIRFGSSETANKFKSTFDQYKAENKEILSK</sequence>
<dbReference type="GO" id="GO:0140220">
    <property type="term" value="C:pathogen-containing vacuole"/>
    <property type="evidence" value="ECO:0007669"/>
    <property type="project" value="EnsemblProtists"/>
</dbReference>
<dbReference type="InterPro" id="IPR045255">
    <property type="entry name" value="RanBP1-like"/>
</dbReference>
<gene>
    <name evidence="3" type="ORF">DICPUDRAFT_153519</name>
</gene>
<dbReference type="GO" id="GO:0005737">
    <property type="term" value="C:cytoplasm"/>
    <property type="evidence" value="ECO:0000318"/>
    <property type="project" value="GO_Central"/>
</dbReference>
<dbReference type="RefSeq" id="XP_003289190.1">
    <property type="nucleotide sequence ID" value="XM_003289142.1"/>
</dbReference>
<reference evidence="4" key="1">
    <citation type="journal article" date="2011" name="Genome Biol.">
        <title>Comparative genomics of the social amoebae Dictyostelium discoideum and Dictyostelium purpureum.</title>
        <authorList>
            <consortium name="US DOE Joint Genome Institute (JGI-PGF)"/>
            <person name="Sucgang R."/>
            <person name="Kuo A."/>
            <person name="Tian X."/>
            <person name="Salerno W."/>
            <person name="Parikh A."/>
            <person name="Feasley C.L."/>
            <person name="Dalin E."/>
            <person name="Tu H."/>
            <person name="Huang E."/>
            <person name="Barry K."/>
            <person name="Lindquist E."/>
            <person name="Shapiro H."/>
            <person name="Bruce D."/>
            <person name="Schmutz J."/>
            <person name="Salamov A."/>
            <person name="Fey P."/>
            <person name="Gaudet P."/>
            <person name="Anjard C."/>
            <person name="Babu M.M."/>
            <person name="Basu S."/>
            <person name="Bushmanova Y."/>
            <person name="van der Wel H."/>
            <person name="Katoh-Kurasawa M."/>
            <person name="Dinh C."/>
            <person name="Coutinho P.M."/>
            <person name="Saito T."/>
            <person name="Elias M."/>
            <person name="Schaap P."/>
            <person name="Kay R.R."/>
            <person name="Henrissat B."/>
            <person name="Eichinger L."/>
            <person name="Rivero F."/>
            <person name="Putnam N.H."/>
            <person name="West C.M."/>
            <person name="Loomis W.F."/>
            <person name="Chisholm R.L."/>
            <person name="Shaulsky G."/>
            <person name="Strassmann J.E."/>
            <person name="Queller D.C."/>
            <person name="Kuspa A."/>
            <person name="Grigoriev I.V."/>
        </authorList>
    </citation>
    <scope>NUCLEOTIDE SEQUENCE [LARGE SCALE GENOMIC DNA]</scope>
    <source>
        <strain evidence="4">QSDP1</strain>
    </source>
</reference>
<dbReference type="GO" id="GO:0006913">
    <property type="term" value="P:nucleocytoplasmic transport"/>
    <property type="evidence" value="ECO:0007669"/>
    <property type="project" value="InterPro"/>
</dbReference>
<dbReference type="CDD" id="cd13179">
    <property type="entry name" value="RanBD_RanBP1"/>
    <property type="match status" value="1"/>
</dbReference>
<dbReference type="InterPro" id="IPR011993">
    <property type="entry name" value="PH-like_dom_sf"/>
</dbReference>
<dbReference type="InterPro" id="IPR045256">
    <property type="entry name" value="RanBP1_RanBD"/>
</dbReference>
<dbReference type="Gene3D" id="2.30.29.30">
    <property type="entry name" value="Pleckstrin-homology domain (PH domain)/Phosphotyrosine-binding domain (PTB)"/>
    <property type="match status" value="1"/>
</dbReference>
<dbReference type="FunFam" id="2.30.29.30:FF:000018">
    <property type="entry name" value="E3 SUMO-protein ligase RanBP2"/>
    <property type="match status" value="1"/>
</dbReference>
<dbReference type="Proteomes" id="UP000001064">
    <property type="component" value="Unassembled WGS sequence"/>
</dbReference>
<dbReference type="GO" id="GO:0005643">
    <property type="term" value="C:nuclear pore"/>
    <property type="evidence" value="ECO:0000318"/>
    <property type="project" value="GO_Central"/>
</dbReference>
<dbReference type="eggNOG" id="KOG0864">
    <property type="taxonomic scope" value="Eukaryota"/>
</dbReference>
<dbReference type="EMBL" id="GL871103">
    <property type="protein sequence ID" value="EGC34308.1"/>
    <property type="molecule type" value="Genomic_DNA"/>
</dbReference>